<evidence type="ECO:0000256" key="5">
    <source>
        <dbReference type="ARBA" id="ARBA00023004"/>
    </source>
</evidence>
<dbReference type="SUPFAM" id="SSF51197">
    <property type="entry name" value="Clavaminate synthase-like"/>
    <property type="match status" value="1"/>
</dbReference>
<dbReference type="RefSeq" id="WP_152214968.1">
    <property type="nucleotide sequence ID" value="NZ_WESC01000003.1"/>
</dbReference>
<dbReference type="GO" id="GO:0046872">
    <property type="term" value="F:metal ion binding"/>
    <property type="evidence" value="ECO:0007669"/>
    <property type="project" value="UniProtKB-KW"/>
</dbReference>
<evidence type="ECO:0000256" key="1">
    <source>
        <dbReference type="ARBA" id="ARBA00005896"/>
    </source>
</evidence>
<proteinExistence type="inferred from homology"/>
<dbReference type="GO" id="GO:0000908">
    <property type="term" value="F:taurine dioxygenase activity"/>
    <property type="evidence" value="ECO:0007669"/>
    <property type="project" value="TreeGrafter"/>
</dbReference>
<dbReference type="InterPro" id="IPR042098">
    <property type="entry name" value="TauD-like_sf"/>
</dbReference>
<dbReference type="GO" id="GO:0006790">
    <property type="term" value="P:sulfur compound metabolic process"/>
    <property type="evidence" value="ECO:0007669"/>
    <property type="project" value="TreeGrafter"/>
</dbReference>
<dbReference type="PANTHER" id="PTHR30468">
    <property type="entry name" value="ALPHA-KETOGLUTARATE-DEPENDENT SULFONATE DIOXYGENASE"/>
    <property type="match status" value="1"/>
</dbReference>
<dbReference type="Gene3D" id="3.60.130.10">
    <property type="entry name" value="Clavaminate synthase-like"/>
    <property type="match status" value="1"/>
</dbReference>
<dbReference type="Pfam" id="PF02668">
    <property type="entry name" value="TauD"/>
    <property type="match status" value="1"/>
</dbReference>
<accession>A0A6N6VMR1</accession>
<keyword evidence="5" id="KW-0408">Iron</keyword>
<keyword evidence="3 7" id="KW-0223">Dioxygenase</keyword>
<dbReference type="InterPro" id="IPR003819">
    <property type="entry name" value="TauD/TfdA-like"/>
</dbReference>
<sequence>MAEAATKASIQVAPRQGGFGAAITGVDLRQPLDAGVLADIRRVWLAHRVVWLPGQPLSLDDLERFTLSMGDWGRTDFIKPLDGHPNVLELRREPDERSSNFGAGWHSDYSFQPEPPAATLLLSKITPPVGGDTLFADMYAAYDDLSDAMKKMLAPLNAVHSAALPYSKEGFYANEGKARSMTIIPSDEAKKTELHPVVRTHPETGRKCLYVNRVYTIGIEGMTRDEGEALIGFLTKHSTQEKYVYRHKWQVDMLTMWDNRCVQHYADGGYDGHRRLMYRTTTAGDRPR</sequence>
<keyword evidence="2" id="KW-0479">Metal-binding</keyword>
<dbReference type="GO" id="GO:0005737">
    <property type="term" value="C:cytoplasm"/>
    <property type="evidence" value="ECO:0007669"/>
    <property type="project" value="TreeGrafter"/>
</dbReference>
<keyword evidence="8" id="KW-1185">Reference proteome</keyword>
<dbReference type="Proteomes" id="UP000468901">
    <property type="component" value="Unassembled WGS sequence"/>
</dbReference>
<evidence type="ECO:0000256" key="3">
    <source>
        <dbReference type="ARBA" id="ARBA00022964"/>
    </source>
</evidence>
<dbReference type="EMBL" id="WESC01000003">
    <property type="protein sequence ID" value="KAB7741665.1"/>
    <property type="molecule type" value="Genomic_DNA"/>
</dbReference>
<dbReference type="AlphaFoldDB" id="A0A6N6VMR1"/>
<dbReference type="InterPro" id="IPR051323">
    <property type="entry name" value="AtsK-like"/>
</dbReference>
<name>A0A6N6VMR1_9HYPH</name>
<feature type="domain" description="TauD/TfdA-like" evidence="6">
    <location>
        <begin position="12"/>
        <end position="281"/>
    </location>
</feature>
<evidence type="ECO:0000313" key="8">
    <source>
        <dbReference type="Proteomes" id="UP000468901"/>
    </source>
</evidence>
<reference evidence="7 8" key="1">
    <citation type="submission" date="2019-09" db="EMBL/GenBank/DDBJ databases">
        <title>Parvibaculum sedimenti sp. nov., isolated from sediment.</title>
        <authorList>
            <person name="Wang Y."/>
        </authorList>
    </citation>
    <scope>NUCLEOTIDE SEQUENCE [LARGE SCALE GENOMIC DNA]</scope>
    <source>
        <strain evidence="7 8">HXT-9</strain>
    </source>
</reference>
<comment type="caution">
    <text evidence="7">The sequence shown here is derived from an EMBL/GenBank/DDBJ whole genome shotgun (WGS) entry which is preliminary data.</text>
</comment>
<keyword evidence="4" id="KW-0560">Oxidoreductase</keyword>
<organism evidence="7 8">
    <name type="scientific">Parvibaculum sedimenti</name>
    <dbReference type="NCBI Taxonomy" id="2608632"/>
    <lineage>
        <taxon>Bacteria</taxon>
        <taxon>Pseudomonadati</taxon>
        <taxon>Pseudomonadota</taxon>
        <taxon>Alphaproteobacteria</taxon>
        <taxon>Hyphomicrobiales</taxon>
        <taxon>Parvibaculaceae</taxon>
        <taxon>Parvibaculum</taxon>
    </lineage>
</organism>
<gene>
    <name evidence="7" type="ORF">F2P47_04475</name>
</gene>
<evidence type="ECO:0000313" key="7">
    <source>
        <dbReference type="EMBL" id="KAB7741665.1"/>
    </source>
</evidence>
<dbReference type="PANTHER" id="PTHR30468:SF1">
    <property type="entry name" value="ALPHA-KETOGLUTARATE-DEPENDENT SULFONATE DIOXYGENASE"/>
    <property type="match status" value="1"/>
</dbReference>
<comment type="similarity">
    <text evidence="1">Belongs to the TfdA dioxygenase family.</text>
</comment>
<evidence type="ECO:0000256" key="2">
    <source>
        <dbReference type="ARBA" id="ARBA00022723"/>
    </source>
</evidence>
<evidence type="ECO:0000259" key="6">
    <source>
        <dbReference type="Pfam" id="PF02668"/>
    </source>
</evidence>
<evidence type="ECO:0000256" key="4">
    <source>
        <dbReference type="ARBA" id="ARBA00023002"/>
    </source>
</evidence>
<protein>
    <submittedName>
        <fullName evidence="7">TauD/TfdA family dioxygenase</fullName>
    </submittedName>
</protein>